<evidence type="ECO:0000256" key="1">
    <source>
        <dbReference type="SAM" id="MobiDB-lite"/>
    </source>
</evidence>
<comment type="caution">
    <text evidence="2">The sequence shown here is derived from an EMBL/GenBank/DDBJ whole genome shotgun (WGS) entry which is preliminary data.</text>
</comment>
<sequence length="229" mass="26595">MTTNFLTSSSYRDTTRKRKAVTAADFATLRNTDNMDPGQEKKEPVERKYDDGSPLPPPYPRASLLGLPAELLNRIYREVLVCNFKISILAVNKPQYPSLITTCRKTYRESRLIYLEENKFSLYSYDYKMPMPRQPTSHWIWHSEATRFVVYQGSLNWTNLMAWVKLWYEDRALRALESSLQGGRLMPKLASRVFSIVEAMEDVEWITVERVLEEVKMGLEDAGVAFGYL</sequence>
<protein>
    <recommendedName>
        <fullName evidence="4">F-box domain-containing protein</fullName>
    </recommendedName>
</protein>
<dbReference type="OrthoDB" id="3645438at2759"/>
<feature type="region of interest" description="Disordered" evidence="1">
    <location>
        <begin position="28"/>
        <end position="55"/>
    </location>
</feature>
<dbReference type="AlphaFoldDB" id="A0A139IH49"/>
<dbReference type="Proteomes" id="UP000073492">
    <property type="component" value="Unassembled WGS sequence"/>
</dbReference>
<gene>
    <name evidence="2" type="ORF">AC579_2644</name>
</gene>
<evidence type="ECO:0000313" key="3">
    <source>
        <dbReference type="Proteomes" id="UP000073492"/>
    </source>
</evidence>
<evidence type="ECO:0008006" key="4">
    <source>
        <dbReference type="Google" id="ProtNLM"/>
    </source>
</evidence>
<name>A0A139IH49_9PEZI</name>
<keyword evidence="3" id="KW-1185">Reference proteome</keyword>
<accession>A0A139IH49</accession>
<feature type="compositionally biased region" description="Basic and acidic residues" evidence="1">
    <location>
        <begin position="38"/>
        <end position="51"/>
    </location>
</feature>
<proteinExistence type="predicted"/>
<dbReference type="EMBL" id="LFZO01000100">
    <property type="protein sequence ID" value="KXT13886.1"/>
    <property type="molecule type" value="Genomic_DNA"/>
</dbReference>
<evidence type="ECO:0000313" key="2">
    <source>
        <dbReference type="EMBL" id="KXT13886.1"/>
    </source>
</evidence>
<organism evidence="2 3">
    <name type="scientific">Pseudocercospora musae</name>
    <dbReference type="NCBI Taxonomy" id="113226"/>
    <lineage>
        <taxon>Eukaryota</taxon>
        <taxon>Fungi</taxon>
        <taxon>Dikarya</taxon>
        <taxon>Ascomycota</taxon>
        <taxon>Pezizomycotina</taxon>
        <taxon>Dothideomycetes</taxon>
        <taxon>Dothideomycetidae</taxon>
        <taxon>Mycosphaerellales</taxon>
        <taxon>Mycosphaerellaceae</taxon>
        <taxon>Pseudocercospora</taxon>
    </lineage>
</organism>
<reference evidence="2 3" key="1">
    <citation type="submission" date="2015-07" db="EMBL/GenBank/DDBJ databases">
        <title>Comparative genomics of the Sigatoka disease complex on banana suggests a link between parallel evolutionary changes in Pseudocercospora fijiensis and Pseudocercospora eumusae and increased virulence on the banana host.</title>
        <authorList>
            <person name="Chang T.-C."/>
            <person name="Salvucci A."/>
            <person name="Crous P.W."/>
            <person name="Stergiopoulos I."/>
        </authorList>
    </citation>
    <scope>NUCLEOTIDE SEQUENCE [LARGE SCALE GENOMIC DNA]</scope>
    <source>
        <strain evidence="2 3">CBS 116634</strain>
    </source>
</reference>